<feature type="domain" description="Peptidase M1 membrane alanine aminopeptidase" evidence="1">
    <location>
        <begin position="383"/>
        <end position="542"/>
    </location>
</feature>
<evidence type="ECO:0000313" key="2">
    <source>
        <dbReference type="EMBL" id="MBB5715681.1"/>
    </source>
</evidence>
<accession>A0A7W9BEJ1</accession>
<dbReference type="AlphaFoldDB" id="A0A7W9BEJ1"/>
<protein>
    <recommendedName>
        <fullName evidence="1">Peptidase M1 membrane alanine aminopeptidase domain-containing protein</fullName>
    </recommendedName>
</protein>
<keyword evidence="3" id="KW-1185">Reference proteome</keyword>
<dbReference type="Gene3D" id="1.10.390.10">
    <property type="entry name" value="Neutral Protease Domain 2"/>
    <property type="match status" value="1"/>
</dbReference>
<evidence type="ECO:0000259" key="1">
    <source>
        <dbReference type="Pfam" id="PF01433"/>
    </source>
</evidence>
<dbReference type="GO" id="GO:0008237">
    <property type="term" value="F:metallopeptidase activity"/>
    <property type="evidence" value="ECO:0007669"/>
    <property type="project" value="InterPro"/>
</dbReference>
<dbReference type="SUPFAM" id="SSF55486">
    <property type="entry name" value="Metalloproteases ('zincins'), catalytic domain"/>
    <property type="match status" value="1"/>
</dbReference>
<dbReference type="EMBL" id="JACIJK010000007">
    <property type="protein sequence ID" value="MBB5715681.1"/>
    <property type="molecule type" value="Genomic_DNA"/>
</dbReference>
<reference evidence="2 3" key="1">
    <citation type="submission" date="2020-08" db="EMBL/GenBank/DDBJ databases">
        <title>Genomic Encyclopedia of Type Strains, Phase IV (KMG-IV): sequencing the most valuable type-strain genomes for metagenomic binning, comparative biology and taxonomic classification.</title>
        <authorList>
            <person name="Goeker M."/>
        </authorList>
    </citation>
    <scope>NUCLEOTIDE SEQUENCE [LARGE SCALE GENOMIC DNA]</scope>
    <source>
        <strain evidence="2 3">DSM 100044</strain>
    </source>
</reference>
<comment type="caution">
    <text evidence="2">The sequence shown here is derived from an EMBL/GenBank/DDBJ whole genome shotgun (WGS) entry which is preliminary data.</text>
</comment>
<dbReference type="InterPro" id="IPR014782">
    <property type="entry name" value="Peptidase_M1_dom"/>
</dbReference>
<dbReference type="CDD" id="cd09604">
    <property type="entry name" value="M1_APN_like"/>
    <property type="match status" value="1"/>
</dbReference>
<dbReference type="Proteomes" id="UP000546200">
    <property type="component" value="Unassembled WGS sequence"/>
</dbReference>
<dbReference type="Pfam" id="PF01433">
    <property type="entry name" value="Peptidase_M1"/>
    <property type="match status" value="1"/>
</dbReference>
<organism evidence="2 3">
    <name type="scientific">Sphingomonas aerophila</name>
    <dbReference type="NCBI Taxonomy" id="1344948"/>
    <lineage>
        <taxon>Bacteria</taxon>
        <taxon>Pseudomonadati</taxon>
        <taxon>Pseudomonadota</taxon>
        <taxon>Alphaproteobacteria</taxon>
        <taxon>Sphingomonadales</taxon>
        <taxon>Sphingomonadaceae</taxon>
        <taxon>Sphingomonas</taxon>
    </lineage>
</organism>
<dbReference type="InterPro" id="IPR027268">
    <property type="entry name" value="Peptidase_M4/M1_CTD_sf"/>
</dbReference>
<dbReference type="GO" id="GO:0008270">
    <property type="term" value="F:zinc ion binding"/>
    <property type="evidence" value="ECO:0007669"/>
    <property type="project" value="InterPro"/>
</dbReference>
<sequence>MLISALIAVGASAQTYQPRETFAPFDMGQPVNRYRSGNGLPGPDYWQNRADYAIRATLDPVAKTITGSVDISYTNNSPDTLDVLWLQLDQNLYRVGSRSGLALGGVPRASTEGMTLDAVSVEVNGRKTGVTPFVTDTRAQFRLAQPLAAGGKATIRIRYHYLIPAEAFGGRTGWLTGKSGDIFSIAQWYPRMAVYDDLRGWDTLPYLAQEFYLEYGDFDYWITVPSDMLVAGSGELQNPGEVLTAQQRERLAQARGSDRTVLIRSPSEVTAPATRPRTGGTRTWHYRMENTRDVAFSASAAFAWDAARINLPGGKSSIAMSFYPPESQGRDRWGRSTEYLKDSVERFSAKWFPYPWPAAVNVAGPAAGMEYPGIVFDGIDDAGKELFWITAHEIGHSWYPMIVGFDERRHAWMDEGFNTFIDIYQSDEFNRGEYGPKRDSEFAPGGGNPVDEVLPVLADPDAPPILSRSDTVTEKYRHPVTYFKSALGLKLLREEIIGPERFDPAFRRFTAAWAFKHPKPADFFRAMESEAGEDLSWWWRGWYANNWQMDLAVAGIERAKSGETLVRVTARDKLVMPATLRVTYAGGRSVDLKLPAETFIRQPTTLILVPAGRVIRAELDPDHHLPDRDRSNNAGVVR</sequence>
<gene>
    <name evidence="2" type="ORF">FHS94_002536</name>
</gene>
<name>A0A7W9BEJ1_9SPHN</name>
<evidence type="ECO:0000313" key="3">
    <source>
        <dbReference type="Proteomes" id="UP000546200"/>
    </source>
</evidence>
<proteinExistence type="predicted"/>